<evidence type="ECO:0000256" key="5">
    <source>
        <dbReference type="PROSITE-ProRule" id="PRU00335"/>
    </source>
</evidence>
<organism evidence="8 9">
    <name type="scientific">Leucobacter triazinivorans</name>
    <dbReference type="NCBI Taxonomy" id="1784719"/>
    <lineage>
        <taxon>Bacteria</taxon>
        <taxon>Bacillati</taxon>
        <taxon>Actinomycetota</taxon>
        <taxon>Actinomycetes</taxon>
        <taxon>Micrococcales</taxon>
        <taxon>Microbacteriaceae</taxon>
        <taxon>Leucobacter</taxon>
    </lineage>
</organism>
<proteinExistence type="predicted"/>
<dbReference type="Gene3D" id="1.10.357.10">
    <property type="entry name" value="Tetracycline Repressor, domain 2"/>
    <property type="match status" value="1"/>
</dbReference>
<feature type="compositionally biased region" description="Low complexity" evidence="6">
    <location>
        <begin position="215"/>
        <end position="226"/>
    </location>
</feature>
<dbReference type="InterPro" id="IPR036271">
    <property type="entry name" value="Tet_transcr_reg_TetR-rel_C_sf"/>
</dbReference>
<dbReference type="InterPro" id="IPR009057">
    <property type="entry name" value="Homeodomain-like_sf"/>
</dbReference>
<dbReference type="GO" id="GO:0045892">
    <property type="term" value="P:negative regulation of DNA-templated transcription"/>
    <property type="evidence" value="ECO:0007669"/>
    <property type="project" value="InterPro"/>
</dbReference>
<dbReference type="InterPro" id="IPR003012">
    <property type="entry name" value="Tet_transcr_reg_TetR"/>
</dbReference>
<evidence type="ECO:0000256" key="3">
    <source>
        <dbReference type="ARBA" id="ARBA00023125"/>
    </source>
</evidence>
<protein>
    <submittedName>
        <fullName evidence="8">TetR/AcrR family transcriptional regulator</fullName>
    </submittedName>
</protein>
<dbReference type="InterPro" id="IPR004111">
    <property type="entry name" value="Repressor_TetR_C"/>
</dbReference>
<dbReference type="EMBL" id="CP035806">
    <property type="protein sequence ID" value="QBE50251.1"/>
    <property type="molecule type" value="Genomic_DNA"/>
</dbReference>
<evidence type="ECO:0000256" key="2">
    <source>
        <dbReference type="ARBA" id="ARBA00023015"/>
    </source>
</evidence>
<dbReference type="Proteomes" id="UP000289260">
    <property type="component" value="Chromosome"/>
</dbReference>
<keyword evidence="4" id="KW-0804">Transcription</keyword>
<keyword evidence="9" id="KW-1185">Reference proteome</keyword>
<dbReference type="GO" id="GO:0003677">
    <property type="term" value="F:DNA binding"/>
    <property type="evidence" value="ECO:0007669"/>
    <property type="project" value="UniProtKB-UniRule"/>
</dbReference>
<dbReference type="GO" id="GO:0046677">
    <property type="term" value="P:response to antibiotic"/>
    <property type="evidence" value="ECO:0007669"/>
    <property type="project" value="InterPro"/>
</dbReference>
<feature type="domain" description="HTH tetR-type" evidence="7">
    <location>
        <begin position="1"/>
        <end position="48"/>
    </location>
</feature>
<evidence type="ECO:0000256" key="4">
    <source>
        <dbReference type="ARBA" id="ARBA00023163"/>
    </source>
</evidence>
<evidence type="ECO:0000313" key="9">
    <source>
        <dbReference type="Proteomes" id="UP000289260"/>
    </source>
</evidence>
<dbReference type="OrthoDB" id="3432043at2"/>
<sequence length="226" mass="23654">MIDEQGEAGAGMRAVAHALGVRPSSLYNHVASRSDLIAGVRELISDRIDVECFEQMPWDRALERWADSYRAAFAAHPPTIALLATTPLTAASRTSLMYDAVVSALVRAGWPEARALSVIVAVESFLLGAALDAAAAADMLDPGPRADVPAFSAGYAARDRALAAAGERPADAAYRLGLTAMIAGLRIELSARSEADPALVDRGSGRGRGSRGFGDADPAASARPRR</sequence>
<dbReference type="AlphaFoldDB" id="A0A4P6KJF9"/>
<evidence type="ECO:0000259" key="7">
    <source>
        <dbReference type="PROSITE" id="PS50977"/>
    </source>
</evidence>
<keyword evidence="1" id="KW-0678">Repressor</keyword>
<dbReference type="SUPFAM" id="SSF48498">
    <property type="entry name" value="Tetracyclin repressor-like, C-terminal domain"/>
    <property type="match status" value="1"/>
</dbReference>
<reference evidence="8 9" key="1">
    <citation type="submission" date="2019-02" db="EMBL/GenBank/DDBJ databases">
        <authorList>
            <person name="Sun L."/>
            <person name="Pan D."/>
            <person name="Wu X."/>
        </authorList>
    </citation>
    <scope>NUCLEOTIDE SEQUENCE [LARGE SCALE GENOMIC DNA]</scope>
    <source>
        <strain evidence="8 9">JW-1</strain>
    </source>
</reference>
<feature type="region of interest" description="Disordered" evidence="6">
    <location>
        <begin position="197"/>
        <end position="226"/>
    </location>
</feature>
<name>A0A4P6KJF9_9MICO</name>
<dbReference type="InterPro" id="IPR001647">
    <property type="entry name" value="HTH_TetR"/>
</dbReference>
<keyword evidence="2" id="KW-0805">Transcription regulation</keyword>
<feature type="DNA-binding region" description="H-T-H motif" evidence="5">
    <location>
        <begin position="11"/>
        <end position="30"/>
    </location>
</feature>
<dbReference type="PRINTS" id="PR00400">
    <property type="entry name" value="TETREPRESSOR"/>
</dbReference>
<evidence type="ECO:0000313" key="8">
    <source>
        <dbReference type="EMBL" id="QBE50251.1"/>
    </source>
</evidence>
<evidence type="ECO:0000256" key="1">
    <source>
        <dbReference type="ARBA" id="ARBA00022491"/>
    </source>
</evidence>
<dbReference type="KEGG" id="ltr:EVS81_07365"/>
<dbReference type="PROSITE" id="PS50977">
    <property type="entry name" value="HTH_TETR_2"/>
    <property type="match status" value="1"/>
</dbReference>
<gene>
    <name evidence="8" type="ORF">EVS81_07365</name>
</gene>
<evidence type="ECO:0000256" key="6">
    <source>
        <dbReference type="SAM" id="MobiDB-lite"/>
    </source>
</evidence>
<dbReference type="SUPFAM" id="SSF46689">
    <property type="entry name" value="Homeodomain-like"/>
    <property type="match status" value="1"/>
</dbReference>
<accession>A0A4P6KJF9</accession>
<dbReference type="Pfam" id="PF02909">
    <property type="entry name" value="TetR_C_1"/>
    <property type="match status" value="1"/>
</dbReference>
<keyword evidence="3 5" id="KW-0238">DNA-binding</keyword>